<proteinExistence type="inferred from homology"/>
<sequence length="463" mass="52908">MASTLRASHLASLQHTIGDQPSIFDILSQESLMTSLKPAMGHLLKLLAIMYPHRFQAANKSYDELYLLFDLLLQNQYLKKYGASFSENFYGMKRIYRSSGAPPFESTARIRSLIVLVLWPYVRDKLEKWHDIWLDKIRVASVRTTSFPYESPFDCLCYKSKDLRMKLARIFVRLWPTVKALLTFITTILQLLYIINRSTVHSPFLSFAGVRLEKLTARDLESFERIPMHLQSSGVLNRLWRFLLALPGIFSRLFGYGLFFVQFVDFMYNSDIGSQFARKAFRGQVPPAPHKLLTESSVLMLDTNKCPLCMRKRTNDTALSVSGYVFCYSCIHNHVNEFKTLDADSPCSALNAYTPLVIPSLYGAFPFVVIIPGPLHFSNTPLLPFPMMTFAILAPFPTITPGYHHVAPFSSTVPRTEIRKIESTVSKETRHYSATSQSQTGFPIKKSHKILKNRKSARKSRMV</sequence>
<evidence type="ECO:0000256" key="6">
    <source>
        <dbReference type="ARBA" id="ARBA00022723"/>
    </source>
</evidence>
<dbReference type="SUPFAM" id="SSF57850">
    <property type="entry name" value="RING/U-box"/>
    <property type="match status" value="1"/>
</dbReference>
<keyword evidence="8" id="KW-0862">Zinc</keyword>
<dbReference type="GO" id="GO:0005778">
    <property type="term" value="C:peroxisomal membrane"/>
    <property type="evidence" value="ECO:0007669"/>
    <property type="project" value="UniProtKB-SubCell"/>
</dbReference>
<comment type="caution">
    <text evidence="15">The sequence shown here is derived from an EMBL/GenBank/DDBJ whole genome shotgun (WGS) entry which is preliminary data.</text>
</comment>
<dbReference type="STRING" id="53326.A0A016VKW5"/>
<keyword evidence="7" id="KW-0863">Zinc-finger</keyword>
<evidence type="ECO:0000256" key="7">
    <source>
        <dbReference type="ARBA" id="ARBA00022771"/>
    </source>
</evidence>
<dbReference type="OrthoDB" id="107372at2759"/>
<comment type="subcellular location">
    <subcellularLocation>
        <location evidence="1">Peroxisome membrane</location>
        <topology evidence="1">Multi-pass membrane protein</topology>
    </subcellularLocation>
</comment>
<keyword evidence="9" id="KW-0653">Protein transport</keyword>
<evidence type="ECO:0000256" key="11">
    <source>
        <dbReference type="ARBA" id="ARBA00023136"/>
    </source>
</evidence>
<evidence type="ECO:0000256" key="1">
    <source>
        <dbReference type="ARBA" id="ARBA00004585"/>
    </source>
</evidence>
<feature type="domain" description="Pex N-terminal" evidence="14">
    <location>
        <begin position="29"/>
        <end position="270"/>
    </location>
</feature>
<accession>A0A016VKW5</accession>
<evidence type="ECO:0000259" key="14">
    <source>
        <dbReference type="Pfam" id="PF04757"/>
    </source>
</evidence>
<dbReference type="PANTHER" id="PTHR12888">
    <property type="entry name" value="PEROXISOME ASSEMBLY PROTEIN 12 PEROXIN-12"/>
    <property type="match status" value="1"/>
</dbReference>
<keyword evidence="10 13" id="KW-1133">Transmembrane helix</keyword>
<keyword evidence="5 13" id="KW-0812">Transmembrane</keyword>
<name>A0A016VKW5_9BILA</name>
<evidence type="ECO:0000256" key="3">
    <source>
        <dbReference type="ARBA" id="ARBA00008704"/>
    </source>
</evidence>
<evidence type="ECO:0000256" key="13">
    <source>
        <dbReference type="SAM" id="Phobius"/>
    </source>
</evidence>
<evidence type="ECO:0000313" key="16">
    <source>
        <dbReference type="Proteomes" id="UP000024635"/>
    </source>
</evidence>
<dbReference type="Proteomes" id="UP000024635">
    <property type="component" value="Unassembled WGS sequence"/>
</dbReference>
<feature type="transmembrane region" description="Helical" evidence="13">
    <location>
        <begin position="170"/>
        <end position="195"/>
    </location>
</feature>
<evidence type="ECO:0000256" key="12">
    <source>
        <dbReference type="ARBA" id="ARBA00023140"/>
    </source>
</evidence>
<dbReference type="GO" id="GO:1990429">
    <property type="term" value="C:peroxisomal importomer complex"/>
    <property type="evidence" value="ECO:0007669"/>
    <property type="project" value="TreeGrafter"/>
</dbReference>
<comment type="pathway">
    <text evidence="2">Protein modification; protein ubiquitination.</text>
</comment>
<evidence type="ECO:0000256" key="9">
    <source>
        <dbReference type="ARBA" id="ARBA00022927"/>
    </source>
</evidence>
<gene>
    <name evidence="15" type="primary">Acey_s0008.g66</name>
    <name evidence="15" type="synonym">Acey-prx-12</name>
    <name evidence="15" type="ORF">Y032_0008g66</name>
</gene>
<dbReference type="GO" id="GO:0004842">
    <property type="term" value="F:ubiquitin-protein transferase activity"/>
    <property type="evidence" value="ECO:0007669"/>
    <property type="project" value="TreeGrafter"/>
</dbReference>
<dbReference type="GO" id="GO:0006513">
    <property type="term" value="P:protein monoubiquitination"/>
    <property type="evidence" value="ECO:0007669"/>
    <property type="project" value="TreeGrafter"/>
</dbReference>
<evidence type="ECO:0000256" key="5">
    <source>
        <dbReference type="ARBA" id="ARBA00022692"/>
    </source>
</evidence>
<dbReference type="InterPro" id="IPR017375">
    <property type="entry name" value="PEX12"/>
</dbReference>
<keyword evidence="16" id="KW-1185">Reference proteome</keyword>
<evidence type="ECO:0000313" key="15">
    <source>
        <dbReference type="EMBL" id="EYC28264.1"/>
    </source>
</evidence>
<evidence type="ECO:0000256" key="10">
    <source>
        <dbReference type="ARBA" id="ARBA00022989"/>
    </source>
</evidence>
<keyword evidence="4" id="KW-0813">Transport</keyword>
<reference evidence="16" key="1">
    <citation type="journal article" date="2015" name="Nat. Genet.">
        <title>The genome and transcriptome of the zoonotic hookworm Ancylostoma ceylanicum identify infection-specific gene families.</title>
        <authorList>
            <person name="Schwarz E.M."/>
            <person name="Hu Y."/>
            <person name="Antoshechkin I."/>
            <person name="Miller M.M."/>
            <person name="Sternberg P.W."/>
            <person name="Aroian R.V."/>
        </authorList>
    </citation>
    <scope>NUCLEOTIDE SEQUENCE</scope>
    <source>
        <strain evidence="16">HY135</strain>
    </source>
</reference>
<dbReference type="Pfam" id="PF04757">
    <property type="entry name" value="Pex2_Pex12"/>
    <property type="match status" value="1"/>
</dbReference>
<keyword evidence="12" id="KW-0576">Peroxisome</keyword>
<comment type="similarity">
    <text evidence="3">Belongs to the pex2/pex10/pex12 family.</text>
</comment>
<evidence type="ECO:0000256" key="8">
    <source>
        <dbReference type="ARBA" id="ARBA00022833"/>
    </source>
</evidence>
<protein>
    <recommendedName>
        <fullName evidence="14">Pex N-terminal domain-containing protein</fullName>
    </recommendedName>
</protein>
<keyword evidence="6" id="KW-0479">Metal-binding</keyword>
<feature type="transmembrane region" description="Helical" evidence="13">
    <location>
        <begin position="239"/>
        <end position="261"/>
    </location>
</feature>
<dbReference type="InterPro" id="IPR006845">
    <property type="entry name" value="Pex_N"/>
</dbReference>
<dbReference type="EMBL" id="JARK01001344">
    <property type="protein sequence ID" value="EYC28264.1"/>
    <property type="molecule type" value="Genomic_DNA"/>
</dbReference>
<keyword evidence="11 13" id="KW-0472">Membrane</keyword>
<dbReference type="AlphaFoldDB" id="A0A016VKW5"/>
<dbReference type="GO" id="GO:0008270">
    <property type="term" value="F:zinc ion binding"/>
    <property type="evidence" value="ECO:0007669"/>
    <property type="project" value="UniProtKB-KW"/>
</dbReference>
<evidence type="ECO:0000256" key="4">
    <source>
        <dbReference type="ARBA" id="ARBA00022448"/>
    </source>
</evidence>
<dbReference type="PANTHER" id="PTHR12888:SF0">
    <property type="entry name" value="PEROXISOME ASSEMBLY PROTEIN 12"/>
    <property type="match status" value="1"/>
</dbReference>
<evidence type="ECO:0000256" key="2">
    <source>
        <dbReference type="ARBA" id="ARBA00004906"/>
    </source>
</evidence>
<organism evidence="15 16">
    <name type="scientific">Ancylostoma ceylanicum</name>
    <dbReference type="NCBI Taxonomy" id="53326"/>
    <lineage>
        <taxon>Eukaryota</taxon>
        <taxon>Metazoa</taxon>
        <taxon>Ecdysozoa</taxon>
        <taxon>Nematoda</taxon>
        <taxon>Chromadorea</taxon>
        <taxon>Rhabditida</taxon>
        <taxon>Rhabditina</taxon>
        <taxon>Rhabditomorpha</taxon>
        <taxon>Strongyloidea</taxon>
        <taxon>Ancylostomatidae</taxon>
        <taxon>Ancylostomatinae</taxon>
        <taxon>Ancylostoma</taxon>
    </lineage>
</organism>
<dbReference type="GO" id="GO:0016558">
    <property type="term" value="P:protein import into peroxisome matrix"/>
    <property type="evidence" value="ECO:0007669"/>
    <property type="project" value="InterPro"/>
</dbReference>